<feature type="region of interest" description="Disordered" evidence="1">
    <location>
        <begin position="248"/>
        <end position="288"/>
    </location>
</feature>
<evidence type="ECO:0000256" key="1">
    <source>
        <dbReference type="SAM" id="MobiDB-lite"/>
    </source>
</evidence>
<keyword evidence="4" id="KW-1185">Reference proteome</keyword>
<evidence type="ECO:0000256" key="2">
    <source>
        <dbReference type="SAM" id="Phobius"/>
    </source>
</evidence>
<name>A0A0L0HJ01_SPIPD</name>
<accession>A0A0L0HJ01</accession>
<dbReference type="AlphaFoldDB" id="A0A0L0HJ01"/>
<evidence type="ECO:0000313" key="3">
    <source>
        <dbReference type="EMBL" id="KND01013.1"/>
    </source>
</evidence>
<feature type="transmembrane region" description="Helical" evidence="2">
    <location>
        <begin position="73"/>
        <end position="90"/>
    </location>
</feature>
<organism evidence="3 4">
    <name type="scientific">Spizellomyces punctatus (strain DAOM BR117)</name>
    <dbReference type="NCBI Taxonomy" id="645134"/>
    <lineage>
        <taxon>Eukaryota</taxon>
        <taxon>Fungi</taxon>
        <taxon>Fungi incertae sedis</taxon>
        <taxon>Chytridiomycota</taxon>
        <taxon>Chytridiomycota incertae sedis</taxon>
        <taxon>Chytridiomycetes</taxon>
        <taxon>Spizellomycetales</taxon>
        <taxon>Spizellomycetaceae</taxon>
        <taxon>Spizellomyces</taxon>
    </lineage>
</organism>
<feature type="transmembrane region" description="Helical" evidence="2">
    <location>
        <begin position="6"/>
        <end position="26"/>
    </location>
</feature>
<feature type="transmembrane region" description="Helical" evidence="2">
    <location>
        <begin position="111"/>
        <end position="128"/>
    </location>
</feature>
<dbReference type="GeneID" id="27687575"/>
<dbReference type="RefSeq" id="XP_016609052.1">
    <property type="nucleotide sequence ID" value="XM_016752353.1"/>
</dbReference>
<keyword evidence="2" id="KW-0812">Transmembrane</keyword>
<proteinExistence type="predicted"/>
<reference evidence="3 4" key="1">
    <citation type="submission" date="2009-08" db="EMBL/GenBank/DDBJ databases">
        <title>The Genome Sequence of Spizellomyces punctatus strain DAOM BR117.</title>
        <authorList>
            <consortium name="The Broad Institute Genome Sequencing Platform"/>
            <person name="Russ C."/>
            <person name="Cuomo C."/>
            <person name="Shea T."/>
            <person name="Young S.K."/>
            <person name="Zeng Q."/>
            <person name="Koehrsen M."/>
            <person name="Haas B."/>
            <person name="Borodovsky M."/>
            <person name="Guigo R."/>
            <person name="Alvarado L."/>
            <person name="Berlin A."/>
            <person name="Bochicchio J."/>
            <person name="Borenstein D."/>
            <person name="Chapman S."/>
            <person name="Chen Z."/>
            <person name="Engels R."/>
            <person name="Freedman E."/>
            <person name="Gellesch M."/>
            <person name="Goldberg J."/>
            <person name="Griggs A."/>
            <person name="Gujja S."/>
            <person name="Heiman D."/>
            <person name="Hepburn T."/>
            <person name="Howarth C."/>
            <person name="Jen D."/>
            <person name="Larson L."/>
            <person name="Lewis B."/>
            <person name="Mehta T."/>
            <person name="Park D."/>
            <person name="Pearson M."/>
            <person name="Roberts A."/>
            <person name="Saif S."/>
            <person name="Shenoy N."/>
            <person name="Sisk P."/>
            <person name="Stolte C."/>
            <person name="Sykes S."/>
            <person name="Thomson T."/>
            <person name="Walk T."/>
            <person name="White J."/>
            <person name="Yandava C."/>
            <person name="Burger G."/>
            <person name="Gray M.W."/>
            <person name="Holland P.W.H."/>
            <person name="King N."/>
            <person name="Lang F.B.F."/>
            <person name="Roger A.J."/>
            <person name="Ruiz-Trillo I."/>
            <person name="Lander E."/>
            <person name="Nusbaum C."/>
        </authorList>
    </citation>
    <scope>NUCLEOTIDE SEQUENCE [LARGE SCALE GENOMIC DNA]</scope>
    <source>
        <strain evidence="3 4">DAOM BR117</strain>
    </source>
</reference>
<protein>
    <submittedName>
        <fullName evidence="3">Uncharacterized protein</fullName>
    </submittedName>
</protein>
<feature type="transmembrane region" description="Helical" evidence="2">
    <location>
        <begin position="38"/>
        <end position="61"/>
    </location>
</feature>
<feature type="transmembrane region" description="Helical" evidence="2">
    <location>
        <begin position="187"/>
        <end position="208"/>
    </location>
</feature>
<sequence>MDVGPLVAADYTGIIITLIILGTCWENIQLIKDVQLKVAILAFFICWIIALSVNCFTWRALGDGNIDGFLRLNIVNSTFWNIAILAQSYYSVRRTCMIYHLSTKLQNAIPVSLNIIQAVIQFTAMALWNIDFKQYYGTYASPATGKSAIATVSYIIPAEIIYFSLLQIKIAQCATAFDRNRNWSKLVALWLEAIVRVALYVVIIALSYTTASNYIPQITYWSFVMVLPAMIPVIFLTDINRFQKALKNRSNHNGPSSLESQRKPSSVGREGESVHIKATATASGTQNH</sequence>
<dbReference type="VEuPathDB" id="FungiDB:SPPG_04105"/>
<dbReference type="Proteomes" id="UP000053201">
    <property type="component" value="Unassembled WGS sequence"/>
</dbReference>
<dbReference type="InParanoid" id="A0A0L0HJ01"/>
<gene>
    <name evidence="3" type="ORF">SPPG_04105</name>
</gene>
<feature type="transmembrane region" description="Helical" evidence="2">
    <location>
        <begin position="220"/>
        <end position="239"/>
    </location>
</feature>
<evidence type="ECO:0000313" key="4">
    <source>
        <dbReference type="Proteomes" id="UP000053201"/>
    </source>
</evidence>
<dbReference type="OrthoDB" id="2164992at2759"/>
<dbReference type="EMBL" id="KQ257455">
    <property type="protein sequence ID" value="KND01013.1"/>
    <property type="molecule type" value="Genomic_DNA"/>
</dbReference>
<feature type="transmembrane region" description="Helical" evidence="2">
    <location>
        <begin position="148"/>
        <end position="166"/>
    </location>
</feature>
<keyword evidence="2" id="KW-0472">Membrane</keyword>
<keyword evidence="2" id="KW-1133">Transmembrane helix</keyword>